<accession>A0A4D4LNT4</accession>
<feature type="transmembrane region" description="Helical" evidence="1">
    <location>
        <begin position="193"/>
        <end position="219"/>
    </location>
</feature>
<name>A0A4D4LNT4_STRVO</name>
<dbReference type="AlphaFoldDB" id="A0A4D4LNT4"/>
<feature type="transmembrane region" description="Helical" evidence="1">
    <location>
        <begin position="389"/>
        <end position="406"/>
    </location>
</feature>
<feature type="transmembrane region" description="Helical" evidence="1">
    <location>
        <begin position="239"/>
        <end position="260"/>
    </location>
</feature>
<feature type="transmembrane region" description="Helical" evidence="1">
    <location>
        <begin position="441"/>
        <end position="462"/>
    </location>
</feature>
<feature type="transmembrane region" description="Helical" evidence="1">
    <location>
        <begin position="412"/>
        <end position="434"/>
    </location>
</feature>
<dbReference type="Gene3D" id="1.20.1740.10">
    <property type="entry name" value="Amino acid/polyamine transporter I"/>
    <property type="match status" value="1"/>
</dbReference>
<feature type="transmembrane region" description="Helical" evidence="1">
    <location>
        <begin position="128"/>
        <end position="147"/>
    </location>
</feature>
<feature type="transmembrane region" description="Helical" evidence="1">
    <location>
        <begin position="167"/>
        <end position="186"/>
    </location>
</feature>
<sequence length="657" mass="71441">MATSTDVEPRPEEARKGGRLRSWLLEGLSDMAKQQPGPHAQPPEGHKGQRWWRVMCLTGVDYFSTLGYQPGIAALAAGLLSPIATVVLVAVTLAGALPVYRRVAKESPHGEGSIAMLERLLSFWQGKLFVLALLGFAATDFLITITLSAADASTHLVENPHFTSVLHGHEVVITLGLIALLGAVFLKGFMEAIGVAVVLVGGYLALNAVVVVVGLWHVATASHVVTDWSRALTAEHSNPLVMVGLALVVFPKLALGLSGFETGVAVMPHVDGGPGDTEERPTGRIRDTRKLLTTAAVIMSAFLITTSFITTVLIPQEEFKPGGQANGRALAYLAHHYLGSVFGSVYDAATIGILWFAGASAMAGLLNLMPRYLPRYGMAPHWARAVRPMVLVFTLIGFLVTWLFDADVDAQGGAYATGVLVLMTSAAVAVTIAARRARQRGWTIGFGVISVVFVYTTAVNVVERPDGVKIGACFIAGIILVSLLSRLARAFELRVTDMELDAMAERFVRDAATRRIRFIANEPDNRDPAEYRDKIHQIRADNDIPDDEDFVFVEVTVRDPSDFETAVRVHGEVLHGRYRVLTLDGSSIPNSLAALLLHVRDETGRRPHIYFEWTEGSPFAQFLRFFLFGQGEVAPVTREVLREAEPDRARRPHVHVG</sequence>
<comment type="caution">
    <text evidence="2">The sequence shown here is derived from an EMBL/GenBank/DDBJ whole genome shotgun (WGS) entry which is preliminary data.</text>
</comment>
<feature type="transmembrane region" description="Helical" evidence="1">
    <location>
        <begin position="348"/>
        <end position="368"/>
    </location>
</feature>
<evidence type="ECO:0000313" key="3">
    <source>
        <dbReference type="Proteomes" id="UP000301309"/>
    </source>
</evidence>
<evidence type="ECO:0000256" key="1">
    <source>
        <dbReference type="SAM" id="Phobius"/>
    </source>
</evidence>
<feature type="transmembrane region" description="Helical" evidence="1">
    <location>
        <begin position="72"/>
        <end position="97"/>
    </location>
</feature>
<organism evidence="2 3">
    <name type="scientific">Streptomyces violaceusniger</name>
    <dbReference type="NCBI Taxonomy" id="68280"/>
    <lineage>
        <taxon>Bacteria</taxon>
        <taxon>Bacillati</taxon>
        <taxon>Actinomycetota</taxon>
        <taxon>Actinomycetes</taxon>
        <taxon>Kitasatosporales</taxon>
        <taxon>Streptomycetaceae</taxon>
        <taxon>Streptomyces</taxon>
        <taxon>Streptomyces violaceusniger group</taxon>
    </lineage>
</organism>
<gene>
    <name evidence="2" type="ORF">SVIO_105500</name>
</gene>
<feature type="transmembrane region" description="Helical" evidence="1">
    <location>
        <begin position="291"/>
        <end position="314"/>
    </location>
</feature>
<keyword evidence="1" id="KW-1133">Transmembrane helix</keyword>
<proteinExistence type="predicted"/>
<keyword evidence="3" id="KW-1185">Reference proteome</keyword>
<keyword evidence="1" id="KW-0812">Transmembrane</keyword>
<keyword evidence="1" id="KW-0472">Membrane</keyword>
<evidence type="ECO:0000313" key="2">
    <source>
        <dbReference type="EMBL" id="GDY59927.1"/>
    </source>
</evidence>
<dbReference type="Proteomes" id="UP000301309">
    <property type="component" value="Unassembled WGS sequence"/>
</dbReference>
<dbReference type="OrthoDB" id="232755at2"/>
<dbReference type="RefSeq" id="WP_137981965.1">
    <property type="nucleotide sequence ID" value="NZ_BAAASO010000040.1"/>
</dbReference>
<reference evidence="2 3" key="1">
    <citation type="journal article" date="2020" name="Int. J. Syst. Evol. Microbiol.">
        <title>Reclassification of Streptomyces castelarensis and Streptomyces sporoclivatus as later heterotypic synonyms of Streptomyces antimycoticus.</title>
        <authorList>
            <person name="Komaki H."/>
            <person name="Tamura T."/>
        </authorList>
    </citation>
    <scope>NUCLEOTIDE SEQUENCE [LARGE SCALE GENOMIC DNA]</scope>
    <source>
        <strain evidence="2 3">NBRC 13459</strain>
    </source>
</reference>
<protein>
    <submittedName>
        <fullName evidence="2">Amino acid transporter</fullName>
    </submittedName>
</protein>
<dbReference type="EMBL" id="BJHW01000002">
    <property type="protein sequence ID" value="GDY59927.1"/>
    <property type="molecule type" value="Genomic_DNA"/>
</dbReference>
<feature type="transmembrane region" description="Helical" evidence="1">
    <location>
        <begin position="468"/>
        <end position="488"/>
    </location>
</feature>